<gene>
    <name evidence="2" type="ORF">B9N65_05380</name>
</gene>
<protein>
    <recommendedName>
        <fullName evidence="4">Transmembrane protein</fullName>
    </recommendedName>
</protein>
<keyword evidence="1" id="KW-0472">Membrane</keyword>
<keyword evidence="1" id="KW-1133">Transmembrane helix</keyword>
<reference evidence="2 3" key="1">
    <citation type="submission" date="2017-04" db="EMBL/GenBank/DDBJ databases">
        <title>Complete genome of Campylobacter concisus ATCC 33237T and draft genomes for an additional eight well characterized C. concisus strains.</title>
        <authorList>
            <person name="Cornelius A.J."/>
            <person name="Miller W.G."/>
            <person name="Lastovica A.J."/>
            <person name="On S.L."/>
            <person name="French N.P."/>
            <person name="Vandenberg O."/>
            <person name="Biggs P.J."/>
        </authorList>
    </citation>
    <scope>NUCLEOTIDE SEQUENCE [LARGE SCALE GENOMIC DNA]</scope>
    <source>
        <strain evidence="2 3">CCUG 19995</strain>
    </source>
</reference>
<name>A0A1Y5MGC0_9BACT</name>
<organism evidence="2 3">
    <name type="scientific">Campylobacter concisus</name>
    <dbReference type="NCBI Taxonomy" id="199"/>
    <lineage>
        <taxon>Bacteria</taxon>
        <taxon>Pseudomonadati</taxon>
        <taxon>Campylobacterota</taxon>
        <taxon>Epsilonproteobacteria</taxon>
        <taxon>Campylobacterales</taxon>
        <taxon>Campylobacteraceae</taxon>
        <taxon>Campylobacter</taxon>
    </lineage>
</organism>
<sequence>MIKQENEVLSAHKISAYQISLIEKINEDKFEFKDIEHKFIFESVKKECSICKIEEKNFKIFKIFSLFFLVLESSYFEYDGEKTFCSQDDEKNYFIKNLSKYFSNKKELDENNFELDKNFIYYAIKGKNNGLNDEQISMLLRGSKTLKILSENRYTSNDIDVVFAESGFLMLSNSKFGIDDKKAERFILLFLIGLAYNINTQKFIEKTINTVSDPDKAKKVKELEKIRDDFCIYSIKSFFLNPVKQEKHQCYEIWEFIERNYHVRKFYNEAKKQVSELTLLIRGDLDKKFEHKMITLGIFVTVIVAICSFFAGKYL</sequence>
<feature type="transmembrane region" description="Helical" evidence="1">
    <location>
        <begin position="293"/>
        <end position="312"/>
    </location>
</feature>
<evidence type="ECO:0000313" key="2">
    <source>
        <dbReference type="EMBL" id="OUT07641.1"/>
    </source>
</evidence>
<evidence type="ECO:0000256" key="1">
    <source>
        <dbReference type="SAM" id="Phobius"/>
    </source>
</evidence>
<dbReference type="AlphaFoldDB" id="A0A1Y5MGC0"/>
<evidence type="ECO:0008006" key="4">
    <source>
        <dbReference type="Google" id="ProtNLM"/>
    </source>
</evidence>
<dbReference type="EMBL" id="NDYN01000005">
    <property type="protein sequence ID" value="OUT07641.1"/>
    <property type="molecule type" value="Genomic_DNA"/>
</dbReference>
<comment type="caution">
    <text evidence="2">The sequence shown here is derived from an EMBL/GenBank/DDBJ whole genome shotgun (WGS) entry which is preliminary data.</text>
</comment>
<accession>A0A1Y5MGC0</accession>
<evidence type="ECO:0000313" key="3">
    <source>
        <dbReference type="Proteomes" id="UP000196317"/>
    </source>
</evidence>
<proteinExistence type="predicted"/>
<dbReference type="Proteomes" id="UP000196317">
    <property type="component" value="Unassembled WGS sequence"/>
</dbReference>
<keyword evidence="1" id="KW-0812">Transmembrane</keyword>